<organism evidence="1 2">
    <name type="scientific">Vallitalea maricola</name>
    <dbReference type="NCBI Taxonomy" id="3074433"/>
    <lineage>
        <taxon>Bacteria</taxon>
        <taxon>Bacillati</taxon>
        <taxon>Bacillota</taxon>
        <taxon>Clostridia</taxon>
        <taxon>Lachnospirales</taxon>
        <taxon>Vallitaleaceae</taxon>
        <taxon>Vallitalea</taxon>
    </lineage>
</organism>
<accession>A0ACB5UDW5</accession>
<keyword evidence="2" id="KW-1185">Reference proteome</keyword>
<evidence type="ECO:0000313" key="2">
    <source>
        <dbReference type="Proteomes" id="UP001374599"/>
    </source>
</evidence>
<proteinExistence type="predicted"/>
<name>A0ACB5UDW5_9FIRM</name>
<gene>
    <name evidence="1" type="ORF">AN2V17_00160</name>
</gene>
<protein>
    <submittedName>
        <fullName evidence="1">Carbohydrate ABC transporter permease</fullName>
    </submittedName>
</protein>
<reference evidence="1" key="1">
    <citation type="submission" date="2023-09" db="EMBL/GenBank/DDBJ databases">
        <title>Vallitalea sediminicola and Vallitalea maricola sp. nov., anaerobic bacteria isolated from marine sediment.</title>
        <authorList>
            <person name="Hirano S."/>
            <person name="Maeda A."/>
            <person name="Terahara T."/>
            <person name="Mori K."/>
            <person name="Hamada M."/>
            <person name="Matsumoto R."/>
            <person name="Kobayashi T."/>
        </authorList>
    </citation>
    <scope>NUCLEOTIDE SEQUENCE</scope>
    <source>
        <strain evidence="1">AN17-2</strain>
    </source>
</reference>
<evidence type="ECO:0000313" key="1">
    <source>
        <dbReference type="EMBL" id="GMQ60790.1"/>
    </source>
</evidence>
<dbReference type="Proteomes" id="UP001374599">
    <property type="component" value="Unassembled WGS sequence"/>
</dbReference>
<comment type="caution">
    <text evidence="1">The sequence shown here is derived from an EMBL/GenBank/DDBJ whole genome shotgun (WGS) entry which is preliminary data.</text>
</comment>
<dbReference type="EMBL" id="BTPU01000001">
    <property type="protein sequence ID" value="GMQ60790.1"/>
    <property type="molecule type" value="Genomic_DNA"/>
</dbReference>
<sequence length="275" mass="31523">MNKMNKLTKTILYVVIIIICILTLLPLLWMLSASLKLDKDVFSIPIQWIPRNPQWKNYITIWTKIPFGLFVFNTTKLTVIITLIQLFTSSFAAYGFSKCEFKGRNVLFLFYIATIAIPWQVYMLPQYTMMNKLGLIDTHTSIILLQSFTAFGVFLIRQFYLSIPNELLEAGRIDGMSEYGIYFRIILPLSKPALSTLTIFSFVTVWNDFMGPMIYFNTESKKTIQLGIRMFISQYSADYGLIMAASVVSLIPVFIIFVAFQRFFVEGVATSGLKG</sequence>